<dbReference type="Proteomes" id="UP001469553">
    <property type="component" value="Unassembled WGS sequence"/>
</dbReference>
<evidence type="ECO:0000256" key="1">
    <source>
        <dbReference type="SAM" id="MobiDB-lite"/>
    </source>
</evidence>
<evidence type="ECO:0000313" key="2">
    <source>
        <dbReference type="EMBL" id="MEQ2290746.1"/>
    </source>
</evidence>
<feature type="compositionally biased region" description="Basic residues" evidence="1">
    <location>
        <begin position="97"/>
        <end position="108"/>
    </location>
</feature>
<accession>A0ABV0YB60</accession>
<reference evidence="2 3" key="1">
    <citation type="submission" date="2021-06" db="EMBL/GenBank/DDBJ databases">
        <authorList>
            <person name="Palmer J.M."/>
        </authorList>
    </citation>
    <scope>NUCLEOTIDE SEQUENCE [LARGE SCALE GENOMIC DNA]</scope>
    <source>
        <strain evidence="2 3">AS_MEX2019</strain>
        <tissue evidence="2">Muscle</tissue>
    </source>
</reference>
<dbReference type="EMBL" id="JAHRIP010028513">
    <property type="protein sequence ID" value="MEQ2290746.1"/>
    <property type="molecule type" value="Genomic_DNA"/>
</dbReference>
<keyword evidence="3" id="KW-1185">Reference proteome</keyword>
<evidence type="ECO:0000313" key="3">
    <source>
        <dbReference type="Proteomes" id="UP001469553"/>
    </source>
</evidence>
<protein>
    <submittedName>
        <fullName evidence="2">Uncharacterized protein</fullName>
    </submittedName>
</protein>
<gene>
    <name evidence="2" type="ORF">AMECASPLE_006249</name>
</gene>
<feature type="region of interest" description="Disordered" evidence="1">
    <location>
        <begin position="83"/>
        <end position="108"/>
    </location>
</feature>
<sequence>MFGRRSLNQKMCFNRPDFDPHLTLDLLLRISSECAPSLSHSALRTSSRQCVNVTCVYLHIWQHSQSVCMLSAGASVFSIYSPNKSQPSEAEGMDRATRRRKRYGCMSR</sequence>
<name>A0ABV0YB60_9TELE</name>
<comment type="caution">
    <text evidence="2">The sequence shown here is derived from an EMBL/GenBank/DDBJ whole genome shotgun (WGS) entry which is preliminary data.</text>
</comment>
<organism evidence="2 3">
    <name type="scientific">Ameca splendens</name>
    <dbReference type="NCBI Taxonomy" id="208324"/>
    <lineage>
        <taxon>Eukaryota</taxon>
        <taxon>Metazoa</taxon>
        <taxon>Chordata</taxon>
        <taxon>Craniata</taxon>
        <taxon>Vertebrata</taxon>
        <taxon>Euteleostomi</taxon>
        <taxon>Actinopterygii</taxon>
        <taxon>Neopterygii</taxon>
        <taxon>Teleostei</taxon>
        <taxon>Neoteleostei</taxon>
        <taxon>Acanthomorphata</taxon>
        <taxon>Ovalentaria</taxon>
        <taxon>Atherinomorphae</taxon>
        <taxon>Cyprinodontiformes</taxon>
        <taxon>Goodeidae</taxon>
        <taxon>Ameca</taxon>
    </lineage>
</organism>
<proteinExistence type="predicted"/>